<evidence type="ECO:0000256" key="2">
    <source>
        <dbReference type="ARBA" id="ARBA00004347"/>
    </source>
</evidence>
<evidence type="ECO:0000256" key="11">
    <source>
        <dbReference type="SAM" id="MobiDB-lite"/>
    </source>
</evidence>
<feature type="region of interest" description="Disordered" evidence="11">
    <location>
        <begin position="699"/>
        <end position="726"/>
    </location>
</feature>
<evidence type="ECO:0000256" key="5">
    <source>
        <dbReference type="ARBA" id="ARBA00022737"/>
    </source>
</evidence>
<comment type="caution">
    <text evidence="15">The sequence shown here is derived from an EMBL/GenBank/DDBJ whole genome shotgun (WGS) entry which is preliminary data.</text>
</comment>
<protein>
    <submittedName>
        <fullName evidence="15">Putative coatomer subunit beta</fullName>
    </submittedName>
</protein>
<keyword evidence="3" id="KW-0813">Transport</keyword>
<feature type="compositionally biased region" description="Basic and acidic residues" evidence="11">
    <location>
        <begin position="955"/>
        <end position="970"/>
    </location>
</feature>
<evidence type="ECO:0000256" key="1">
    <source>
        <dbReference type="ARBA" id="ARBA00004255"/>
    </source>
</evidence>
<dbReference type="InterPro" id="IPR016024">
    <property type="entry name" value="ARM-type_fold"/>
</dbReference>
<evidence type="ECO:0000256" key="10">
    <source>
        <dbReference type="ARBA" id="ARBA00023329"/>
    </source>
</evidence>
<feature type="region of interest" description="Disordered" evidence="11">
    <location>
        <begin position="470"/>
        <end position="613"/>
    </location>
</feature>
<dbReference type="InterPro" id="IPR029446">
    <property type="entry name" value="COPB1_appendage_platform_dom"/>
</dbReference>
<feature type="compositionally biased region" description="Acidic residues" evidence="11">
    <location>
        <begin position="941"/>
        <end position="950"/>
    </location>
</feature>
<keyword evidence="6" id="KW-0931">ER-Golgi transport</keyword>
<dbReference type="GO" id="GO:0030126">
    <property type="term" value="C:COPI vesicle coat"/>
    <property type="evidence" value="ECO:0007669"/>
    <property type="project" value="InterPro"/>
</dbReference>
<dbReference type="Proteomes" id="UP000324800">
    <property type="component" value="Unassembled WGS sequence"/>
</dbReference>
<dbReference type="GO" id="GO:0000139">
    <property type="term" value="C:Golgi membrane"/>
    <property type="evidence" value="ECO:0007669"/>
    <property type="project" value="UniProtKB-SubCell"/>
</dbReference>
<feature type="non-terminal residue" evidence="15">
    <location>
        <position position="1343"/>
    </location>
</feature>
<evidence type="ECO:0000259" key="13">
    <source>
        <dbReference type="Pfam" id="PF07718"/>
    </source>
</evidence>
<name>A0A5J4V5X5_9EUKA</name>
<evidence type="ECO:0000256" key="3">
    <source>
        <dbReference type="ARBA" id="ARBA00022448"/>
    </source>
</evidence>
<evidence type="ECO:0000256" key="6">
    <source>
        <dbReference type="ARBA" id="ARBA00022892"/>
    </source>
</evidence>
<feature type="region of interest" description="Disordered" evidence="11">
    <location>
        <begin position="940"/>
        <end position="993"/>
    </location>
</feature>
<feature type="domain" description="Coatomer beta subunit appendage platform" evidence="14">
    <location>
        <begin position="1234"/>
        <end position="1342"/>
    </location>
</feature>
<keyword evidence="9" id="KW-0472">Membrane</keyword>
<dbReference type="Pfam" id="PF14806">
    <property type="entry name" value="Coatomer_b_Cpla"/>
    <property type="match status" value="1"/>
</dbReference>
<evidence type="ECO:0000256" key="4">
    <source>
        <dbReference type="ARBA" id="ARBA00022490"/>
    </source>
</evidence>
<keyword evidence="5" id="KW-0677">Repeat</keyword>
<dbReference type="GO" id="GO:0005198">
    <property type="term" value="F:structural molecule activity"/>
    <property type="evidence" value="ECO:0007669"/>
    <property type="project" value="InterPro"/>
</dbReference>
<dbReference type="EMBL" id="SNRW01009585">
    <property type="protein sequence ID" value="KAA6377784.1"/>
    <property type="molecule type" value="Genomic_DNA"/>
</dbReference>
<keyword evidence="10" id="KW-0968">Cytoplasmic vesicle</keyword>
<dbReference type="SUPFAM" id="SSF48371">
    <property type="entry name" value="ARM repeat"/>
    <property type="match status" value="1"/>
</dbReference>
<evidence type="ECO:0000259" key="14">
    <source>
        <dbReference type="Pfam" id="PF14806"/>
    </source>
</evidence>
<gene>
    <name evidence="15" type="ORF">EZS28_026689</name>
</gene>
<dbReference type="PANTHER" id="PTHR10635:SF0">
    <property type="entry name" value="COATOMER SUBUNIT BETA"/>
    <property type="match status" value="1"/>
</dbReference>
<evidence type="ECO:0000256" key="7">
    <source>
        <dbReference type="ARBA" id="ARBA00022927"/>
    </source>
</evidence>
<dbReference type="PANTHER" id="PTHR10635">
    <property type="entry name" value="COATOMER SUBUNIT BETA"/>
    <property type="match status" value="1"/>
</dbReference>
<dbReference type="GO" id="GO:0006888">
    <property type="term" value="P:endoplasmic reticulum to Golgi vesicle-mediated transport"/>
    <property type="evidence" value="ECO:0007669"/>
    <property type="project" value="TreeGrafter"/>
</dbReference>
<proteinExistence type="predicted"/>
<evidence type="ECO:0000256" key="8">
    <source>
        <dbReference type="ARBA" id="ARBA00023034"/>
    </source>
</evidence>
<dbReference type="InterPro" id="IPR002553">
    <property type="entry name" value="Clathrin/coatomer_adapt-like_N"/>
</dbReference>
<keyword evidence="8" id="KW-0333">Golgi apparatus</keyword>
<feature type="domain" description="Clathrin/coatomer adaptor adaptin-like N-terminal" evidence="12">
    <location>
        <begin position="20"/>
        <end position="297"/>
    </location>
</feature>
<feature type="region of interest" description="Disordered" evidence="11">
    <location>
        <begin position="1050"/>
        <end position="1082"/>
    </location>
</feature>
<dbReference type="GO" id="GO:0006886">
    <property type="term" value="P:intracellular protein transport"/>
    <property type="evidence" value="ECO:0007669"/>
    <property type="project" value="InterPro"/>
</dbReference>
<dbReference type="Gene3D" id="1.25.10.10">
    <property type="entry name" value="Leucine-rich Repeat Variant"/>
    <property type="match status" value="1"/>
</dbReference>
<dbReference type="InterPro" id="IPR011989">
    <property type="entry name" value="ARM-like"/>
</dbReference>
<dbReference type="InterPro" id="IPR011710">
    <property type="entry name" value="Coatomer_bsu_C"/>
</dbReference>
<keyword evidence="7" id="KW-0653">Protein transport</keyword>
<feature type="compositionally biased region" description="Low complexity" evidence="11">
    <location>
        <begin position="516"/>
        <end position="594"/>
    </location>
</feature>
<feature type="compositionally biased region" description="Polar residues" evidence="11">
    <location>
        <begin position="478"/>
        <end position="515"/>
    </location>
</feature>
<dbReference type="InterPro" id="IPR016460">
    <property type="entry name" value="COPB1"/>
</dbReference>
<evidence type="ECO:0000313" key="16">
    <source>
        <dbReference type="Proteomes" id="UP000324800"/>
    </source>
</evidence>
<dbReference type="GO" id="GO:0006891">
    <property type="term" value="P:intra-Golgi vesicle-mediated transport"/>
    <property type="evidence" value="ECO:0007669"/>
    <property type="project" value="TreeGrafter"/>
</dbReference>
<feature type="compositionally biased region" description="Acidic residues" evidence="11">
    <location>
        <begin position="1058"/>
        <end position="1074"/>
    </location>
</feature>
<dbReference type="Pfam" id="PF07718">
    <property type="entry name" value="Coatamer_beta_C"/>
    <property type="match status" value="1"/>
</dbReference>
<reference evidence="15 16" key="1">
    <citation type="submission" date="2019-03" db="EMBL/GenBank/DDBJ databases">
        <title>Single cell metagenomics reveals metabolic interactions within the superorganism composed of flagellate Streblomastix strix and complex community of Bacteroidetes bacteria on its surface.</title>
        <authorList>
            <person name="Treitli S.C."/>
            <person name="Kolisko M."/>
            <person name="Husnik F."/>
            <person name="Keeling P."/>
            <person name="Hampl V."/>
        </authorList>
    </citation>
    <scope>NUCLEOTIDE SEQUENCE [LARGE SCALE GENOMIC DNA]</scope>
    <source>
        <strain evidence="15">ST1C</strain>
    </source>
</reference>
<comment type="subcellular location">
    <subcellularLocation>
        <location evidence="2">Cytoplasmic vesicle</location>
        <location evidence="2">COPI-coated vesicle membrane</location>
        <topology evidence="2">Peripheral membrane protein</topology>
        <orientation evidence="2">Cytoplasmic side</orientation>
    </subcellularLocation>
    <subcellularLocation>
        <location evidence="1">Golgi apparatus membrane</location>
        <topology evidence="1">Peripheral membrane protein</topology>
        <orientation evidence="1">Cytoplasmic side</orientation>
    </subcellularLocation>
</comment>
<organism evidence="15 16">
    <name type="scientific">Streblomastix strix</name>
    <dbReference type="NCBI Taxonomy" id="222440"/>
    <lineage>
        <taxon>Eukaryota</taxon>
        <taxon>Metamonada</taxon>
        <taxon>Preaxostyla</taxon>
        <taxon>Oxymonadida</taxon>
        <taxon>Streblomastigidae</taxon>
        <taxon>Streblomastix</taxon>
    </lineage>
</organism>
<feature type="non-terminal residue" evidence="15">
    <location>
        <position position="1"/>
    </location>
</feature>
<accession>A0A5J4V5X5</accession>
<evidence type="ECO:0000259" key="12">
    <source>
        <dbReference type="Pfam" id="PF01602"/>
    </source>
</evidence>
<feature type="domain" description="Coatomer beta subunit C-terminal" evidence="13">
    <location>
        <begin position="1094"/>
        <end position="1181"/>
    </location>
</feature>
<dbReference type="OrthoDB" id="10261439at2759"/>
<evidence type="ECO:0000313" key="15">
    <source>
        <dbReference type="EMBL" id="KAA6377784.1"/>
    </source>
</evidence>
<dbReference type="Pfam" id="PF01602">
    <property type="entry name" value="Adaptin_N"/>
    <property type="match status" value="1"/>
</dbReference>
<sequence length="1343" mass="149741">EDNELKRYLLLYFEVTGLGLENCDPERRSMFVLVCNSLLKDLESANEYLVGATLRFISKITDKEIMSQLLASVVRRLQSRYAYVRRHAVVCIQQIMRHHADLLPGAEELISRILIEDRDTSVQCACVCMLVEVEGGLDIAIGQGGIQQLQKLGEGAQLTLVREMRSRCRQRPDERGHWTNIMLKLLSSGSNAVKYECGRTLLVMAPHNTEMLQAVVECYLSVLNSTTDSDTQLVVLKRLADIQRHRGQSIAGAAAVSALVGRRGQVRSEVRNRRLRLVLSLINGTNASELVIMLQREGKWMLSEAKRVGEDRMRRNLINIQRRGLINKERDGNYGKVNSDIKSNEEWRQEMEGRLILLGCIRLCGLASFNALRSACNILIEFIEDPSTVCALWAVQAARELIEVTGNQDIQREVAKLVASKISECRHATVIQSSLWLIGQYSSGNVECLERIEQLTELLGPLPLIESKLNTNEDQKGNESNIGSSNTNTNRPFTPTSTSTEKEQQNQSNRIVTQQSKSYTSNSNPYSSLSSGQVRSSVPITQQSSQSSQQQNTQSKSSPYSSLSSTSVTNQQTNQQIHSSSQSQQYPSSSSSLSPNIERDKQSRTSNASNVRVLEDGTYAPSYSSGANWGIGSSNNNSNYGKSSLSPIDEQEIEKQLHPTIRSLIIGGDIFLATTLCATLTKLAIKVVLAGKVNKEQKIEQNQEDDEWIKKSQQKDQQEQEQEESNSFIARRNALAVIFAVVQFASTSNAQQSHNKSNLSYHPSLLSILGTNKSDGQIQSDLLSGGSKYQSSTSLDGILVQEEEGVIQKFSQQLGIGGKDIPLLSNDDFERLSLCVETLLDPLSDISQSRVDESSNIELQEVKRIWIDLPRGAYALALGSGDQLKQQPEICKLAQSLFSNQQTNKNGQFGIKMTKEVKILPTGSAAASVRRLINTQKIKQEEDEEKEQEEGIQQIKEKEEKQNMNQKEQEEINSDTNSNSNNEDPFASLLPHKPGEQNQWIKEWSKQSSIGESRRQGLQQTVIFRQGNNNNIGIWESTQQDNWNNGINIGNSNSNYGWEDEDEIEDMDEEEEEESIRSQSLAQQSLLSTSPLSVLGNQDQVGKAIQLSGLSDAIFVEASLSMQQQCICVDFTLTNRTGVMLHEVGLEFQPFGGVSTGESQIGLSLPSDQEGINVRVLFRVDGNGEGIMGVRTNLLYKAPSTWELAREHGRLHSQMKVQQSNGTNIDSTGRERWVQLEELSFDSLPIFGPVARSPTIDEFRSMWILFGWEARLELKLKKKTKSLTNVLERLAEQMNMALLSHGLSLGLDDECSFVSVLFYAETVFGQSAVMHVSLERSIDGQVR</sequence>
<evidence type="ECO:0000256" key="9">
    <source>
        <dbReference type="ARBA" id="ARBA00023136"/>
    </source>
</evidence>
<keyword evidence="4" id="KW-0963">Cytoplasm</keyword>
<feature type="compositionally biased region" description="Basic and acidic residues" evidence="11">
    <location>
        <begin position="708"/>
        <end position="718"/>
    </location>
</feature>